<name>A0A8D8QSW2_9HEMI</name>
<accession>A0A8D8QSW2</accession>
<organism evidence="1">
    <name type="scientific">Cacopsylla melanoneura</name>
    <dbReference type="NCBI Taxonomy" id="428564"/>
    <lineage>
        <taxon>Eukaryota</taxon>
        <taxon>Metazoa</taxon>
        <taxon>Ecdysozoa</taxon>
        <taxon>Arthropoda</taxon>
        <taxon>Hexapoda</taxon>
        <taxon>Insecta</taxon>
        <taxon>Pterygota</taxon>
        <taxon>Neoptera</taxon>
        <taxon>Paraneoptera</taxon>
        <taxon>Hemiptera</taxon>
        <taxon>Sternorrhyncha</taxon>
        <taxon>Psylloidea</taxon>
        <taxon>Psyllidae</taxon>
        <taxon>Psyllinae</taxon>
        <taxon>Cacopsylla</taxon>
    </lineage>
</organism>
<reference evidence="1" key="1">
    <citation type="submission" date="2021-05" db="EMBL/GenBank/DDBJ databases">
        <authorList>
            <person name="Alioto T."/>
            <person name="Alioto T."/>
            <person name="Gomez Garrido J."/>
        </authorList>
    </citation>
    <scope>NUCLEOTIDE SEQUENCE</scope>
</reference>
<sequence length="105" mass="12429">MNFHKQGEGALRKAQLNKVKIREITYDGSRRTNGQYHNSVLITENEKRDKIRQFRILEYENLMNEIMDHGSFVNLFSFLKVLKLETWILDLEVEVPTSSTRTLEN</sequence>
<proteinExistence type="predicted"/>
<protein>
    <submittedName>
        <fullName evidence="1">Uncharacterized protein</fullName>
    </submittedName>
</protein>
<dbReference type="AlphaFoldDB" id="A0A8D8QSW2"/>
<evidence type="ECO:0000313" key="1">
    <source>
        <dbReference type="EMBL" id="CAG6637719.1"/>
    </source>
</evidence>
<dbReference type="EMBL" id="HBUF01099478">
    <property type="protein sequence ID" value="CAG6637719.1"/>
    <property type="molecule type" value="Transcribed_RNA"/>
</dbReference>